<keyword evidence="3" id="KW-1185">Reference proteome</keyword>
<evidence type="ECO:0000313" key="2">
    <source>
        <dbReference type="EMBL" id="GIG90897.1"/>
    </source>
</evidence>
<dbReference type="Proteomes" id="UP000646749">
    <property type="component" value="Unassembled WGS sequence"/>
</dbReference>
<sequence length="285" mass="29395">MSLTPPLPPVPAESSDPAGAAPEPPDPPPPPEPPPEPPAPREPSSPPEPPAPGEPSPPPERPEAPAEPVVPPEAPAEPVVPLDPPAEPVVPPARQLSLFGVEAADPSVGDLAGLLAGPGELVRMGGTARITIVVDAAWRVHVLVAELARRGLTASWLGRVAEQHGVQTSYSTLLAPLGASWLRGTEKRPPPNFFLTGPRLRLWAAAAGRPEPLGFSLRLGPADEACWEPVGAALAAIGLPAVLLDARAGGPAYRITGRRRLARLAELVGDRPPPAPPSQWPGGTS</sequence>
<gene>
    <name evidence="2" type="ORF">Pen02_58330</name>
</gene>
<comment type="caution">
    <text evidence="2">The sequence shown here is derived from an EMBL/GenBank/DDBJ whole genome shotgun (WGS) entry which is preliminary data.</text>
</comment>
<dbReference type="PRINTS" id="PR01217">
    <property type="entry name" value="PRICHEXTENSN"/>
</dbReference>
<evidence type="ECO:0008006" key="4">
    <source>
        <dbReference type="Google" id="ProtNLM"/>
    </source>
</evidence>
<feature type="region of interest" description="Disordered" evidence="1">
    <location>
        <begin position="1"/>
        <end position="88"/>
    </location>
</feature>
<dbReference type="EMBL" id="BONW01000030">
    <property type="protein sequence ID" value="GIG90897.1"/>
    <property type="molecule type" value="Genomic_DNA"/>
</dbReference>
<evidence type="ECO:0000256" key="1">
    <source>
        <dbReference type="SAM" id="MobiDB-lite"/>
    </source>
</evidence>
<name>A0ABQ4E835_9ACTN</name>
<feature type="compositionally biased region" description="Pro residues" evidence="1">
    <location>
        <begin position="22"/>
        <end position="59"/>
    </location>
</feature>
<evidence type="ECO:0000313" key="3">
    <source>
        <dbReference type="Proteomes" id="UP000646749"/>
    </source>
</evidence>
<reference evidence="2 3" key="1">
    <citation type="submission" date="2021-01" db="EMBL/GenBank/DDBJ databases">
        <title>Whole genome shotgun sequence of Plantactinospora endophytica NBRC 110450.</title>
        <authorList>
            <person name="Komaki H."/>
            <person name="Tamura T."/>
        </authorList>
    </citation>
    <scope>NUCLEOTIDE SEQUENCE [LARGE SCALE GENOMIC DNA]</scope>
    <source>
        <strain evidence="2 3">NBRC 110450</strain>
    </source>
</reference>
<organism evidence="2 3">
    <name type="scientific">Plantactinospora endophytica</name>
    <dbReference type="NCBI Taxonomy" id="673535"/>
    <lineage>
        <taxon>Bacteria</taxon>
        <taxon>Bacillati</taxon>
        <taxon>Actinomycetota</taxon>
        <taxon>Actinomycetes</taxon>
        <taxon>Micromonosporales</taxon>
        <taxon>Micromonosporaceae</taxon>
        <taxon>Plantactinospora</taxon>
    </lineage>
</organism>
<feature type="compositionally biased region" description="Low complexity" evidence="1">
    <location>
        <begin position="12"/>
        <end position="21"/>
    </location>
</feature>
<protein>
    <recommendedName>
        <fullName evidence="4">Proline-rich protein</fullName>
    </recommendedName>
</protein>
<accession>A0ABQ4E835</accession>
<proteinExistence type="predicted"/>
<feature type="compositionally biased region" description="Pro residues" evidence="1">
    <location>
        <begin position="1"/>
        <end position="11"/>
    </location>
</feature>